<sequence>MAAANLFQCSNLSMSRLVSARSPTSESALCRKLHRLELFRLISRRRSLLTAAKKLKRLQWIETYSHWTLQMAGSVYHGDTNYSSDCIPITHFPTSS</sequence>
<evidence type="ECO:0000313" key="1">
    <source>
        <dbReference type="EMBL" id="GBL83354.1"/>
    </source>
</evidence>
<dbReference type="Proteomes" id="UP000499080">
    <property type="component" value="Unassembled WGS sequence"/>
</dbReference>
<keyword evidence="2" id="KW-1185">Reference proteome</keyword>
<proteinExistence type="predicted"/>
<gene>
    <name evidence="1" type="ORF">AVEN_110667_1</name>
</gene>
<accession>A0A4Y2AWV2</accession>
<reference evidence="1 2" key="1">
    <citation type="journal article" date="2019" name="Sci. Rep.">
        <title>Orb-weaving spider Araneus ventricosus genome elucidates the spidroin gene catalogue.</title>
        <authorList>
            <person name="Kono N."/>
            <person name="Nakamura H."/>
            <person name="Ohtoshi R."/>
            <person name="Moran D.A.P."/>
            <person name="Shinohara A."/>
            <person name="Yoshida Y."/>
            <person name="Fujiwara M."/>
            <person name="Mori M."/>
            <person name="Tomita M."/>
            <person name="Arakawa K."/>
        </authorList>
    </citation>
    <scope>NUCLEOTIDE SEQUENCE [LARGE SCALE GENOMIC DNA]</scope>
</reference>
<evidence type="ECO:0008006" key="3">
    <source>
        <dbReference type="Google" id="ProtNLM"/>
    </source>
</evidence>
<protein>
    <recommendedName>
        <fullName evidence="3">Transposase Tc1-like domain-containing protein</fullName>
    </recommendedName>
</protein>
<evidence type="ECO:0000313" key="2">
    <source>
        <dbReference type="Proteomes" id="UP000499080"/>
    </source>
</evidence>
<name>A0A4Y2AWV2_ARAVE</name>
<dbReference type="EMBL" id="BGPR01000032">
    <property type="protein sequence ID" value="GBL83354.1"/>
    <property type="molecule type" value="Genomic_DNA"/>
</dbReference>
<comment type="caution">
    <text evidence="1">The sequence shown here is derived from an EMBL/GenBank/DDBJ whole genome shotgun (WGS) entry which is preliminary data.</text>
</comment>
<organism evidence="1 2">
    <name type="scientific">Araneus ventricosus</name>
    <name type="common">Orbweaver spider</name>
    <name type="synonym">Epeira ventricosa</name>
    <dbReference type="NCBI Taxonomy" id="182803"/>
    <lineage>
        <taxon>Eukaryota</taxon>
        <taxon>Metazoa</taxon>
        <taxon>Ecdysozoa</taxon>
        <taxon>Arthropoda</taxon>
        <taxon>Chelicerata</taxon>
        <taxon>Arachnida</taxon>
        <taxon>Araneae</taxon>
        <taxon>Araneomorphae</taxon>
        <taxon>Entelegynae</taxon>
        <taxon>Araneoidea</taxon>
        <taxon>Araneidae</taxon>
        <taxon>Araneus</taxon>
    </lineage>
</organism>
<dbReference type="AlphaFoldDB" id="A0A4Y2AWV2"/>